<reference evidence="2 3" key="1">
    <citation type="submission" date="2016-10" db="EMBL/GenBank/DDBJ databases">
        <authorList>
            <person name="de Groot N.N."/>
        </authorList>
    </citation>
    <scope>NUCLEOTIDE SEQUENCE [LARGE SCALE GENOMIC DNA]</scope>
    <source>
        <strain evidence="2 3">DSM 17794</strain>
    </source>
</reference>
<dbReference type="Proteomes" id="UP000199153">
    <property type="component" value="Unassembled WGS sequence"/>
</dbReference>
<dbReference type="Gene3D" id="2.60.40.1120">
    <property type="entry name" value="Carboxypeptidase-like, regulatory domain"/>
    <property type="match status" value="1"/>
</dbReference>
<keyword evidence="1" id="KW-0732">Signal</keyword>
<organism evidence="2 3">
    <name type="scientific">Salegentibacter flavus</name>
    <dbReference type="NCBI Taxonomy" id="287099"/>
    <lineage>
        <taxon>Bacteria</taxon>
        <taxon>Pseudomonadati</taxon>
        <taxon>Bacteroidota</taxon>
        <taxon>Flavobacteriia</taxon>
        <taxon>Flavobacteriales</taxon>
        <taxon>Flavobacteriaceae</taxon>
        <taxon>Salegentibacter</taxon>
    </lineage>
</organism>
<dbReference type="Pfam" id="PF13715">
    <property type="entry name" value="CarbopepD_reg_2"/>
    <property type="match status" value="1"/>
</dbReference>
<name>A0A1I5DHI0_9FLAO</name>
<dbReference type="InterPro" id="IPR008969">
    <property type="entry name" value="CarboxyPept-like_regulatory"/>
</dbReference>
<dbReference type="GO" id="GO:0004180">
    <property type="term" value="F:carboxypeptidase activity"/>
    <property type="evidence" value="ECO:0007669"/>
    <property type="project" value="UniProtKB-KW"/>
</dbReference>
<feature type="signal peptide" evidence="1">
    <location>
        <begin position="1"/>
        <end position="22"/>
    </location>
</feature>
<gene>
    <name evidence="2" type="ORF">SAMN05660413_03335</name>
</gene>
<keyword evidence="2" id="KW-0121">Carboxypeptidase</keyword>
<dbReference type="RefSeq" id="WP_139220683.1">
    <property type="nucleotide sequence ID" value="NZ_FOVL01000037.1"/>
</dbReference>
<evidence type="ECO:0000313" key="2">
    <source>
        <dbReference type="EMBL" id="SFN98658.1"/>
    </source>
</evidence>
<keyword evidence="2" id="KW-0378">Hydrolase</keyword>
<protein>
    <submittedName>
        <fullName evidence="2">Carboxypeptidase regulatory-like domain-containing protein</fullName>
    </submittedName>
</protein>
<evidence type="ECO:0000256" key="1">
    <source>
        <dbReference type="SAM" id="SignalP"/>
    </source>
</evidence>
<dbReference type="OrthoDB" id="9768177at2"/>
<proteinExistence type="predicted"/>
<feature type="chain" id="PRO_5011630472" evidence="1">
    <location>
        <begin position="23"/>
        <end position="68"/>
    </location>
</feature>
<keyword evidence="2" id="KW-0645">Protease</keyword>
<accession>A0A1I5DHI0</accession>
<sequence length="68" mass="7294">MKSKFLLLLTLILGLVGQFTIAQEKIVTGTVTDQNGLPFPGVNVVVKNTSYGTQTNYDGEYSITAEVG</sequence>
<keyword evidence="3" id="KW-1185">Reference proteome</keyword>
<dbReference type="AlphaFoldDB" id="A0A1I5DHI0"/>
<dbReference type="EMBL" id="FOVL01000037">
    <property type="protein sequence ID" value="SFN98658.1"/>
    <property type="molecule type" value="Genomic_DNA"/>
</dbReference>
<dbReference type="SUPFAM" id="SSF49464">
    <property type="entry name" value="Carboxypeptidase regulatory domain-like"/>
    <property type="match status" value="1"/>
</dbReference>
<feature type="non-terminal residue" evidence="2">
    <location>
        <position position="68"/>
    </location>
</feature>
<evidence type="ECO:0000313" key="3">
    <source>
        <dbReference type="Proteomes" id="UP000199153"/>
    </source>
</evidence>